<sequence>MVLLILLIFIDFLEVQPQSLPQAKLTIFPTFATDEEEVQMVCGGHENQHMSECMFYPDGQETDRTQPSSSCNISITGAKLIAWSQNQKSSYVNISCYYTVHGVKETSPHSDIVSVRVRGLATMSTSPPITEGSPTTMIPNGTIQDTSNQSTHESHSLTDPANASLESTTLANNTEHASVFSVITKGPEIKEKKIKNFFFFAVVASGGGIVLTGLLGSCLYGCTQKSKAER</sequence>
<keyword evidence="2" id="KW-0812">Transmembrane</keyword>
<evidence type="ECO:0000313" key="5">
    <source>
        <dbReference type="Proteomes" id="UP001558613"/>
    </source>
</evidence>
<comment type="caution">
    <text evidence="4">The sequence shown here is derived from an EMBL/GenBank/DDBJ whole genome shotgun (WGS) entry which is preliminary data.</text>
</comment>
<evidence type="ECO:0000313" key="4">
    <source>
        <dbReference type="EMBL" id="KAL1266005.1"/>
    </source>
</evidence>
<feature type="chain" id="PRO_5045595207" evidence="3">
    <location>
        <begin position="18"/>
        <end position="230"/>
    </location>
</feature>
<dbReference type="EMBL" id="JAYMGO010000011">
    <property type="protein sequence ID" value="KAL1266005.1"/>
    <property type="molecule type" value="Genomic_DNA"/>
</dbReference>
<protein>
    <submittedName>
        <fullName evidence="4">Uncharacterized protein</fullName>
    </submittedName>
</protein>
<keyword evidence="5" id="KW-1185">Reference proteome</keyword>
<name>A0ABR3MN41_9TELE</name>
<evidence type="ECO:0000256" key="2">
    <source>
        <dbReference type="SAM" id="Phobius"/>
    </source>
</evidence>
<keyword evidence="3" id="KW-0732">Signal</keyword>
<feature type="signal peptide" evidence="3">
    <location>
        <begin position="1"/>
        <end position="17"/>
    </location>
</feature>
<feature type="transmembrane region" description="Helical" evidence="2">
    <location>
        <begin position="197"/>
        <end position="222"/>
    </location>
</feature>
<gene>
    <name evidence="4" type="ORF">QQF64_004032</name>
</gene>
<evidence type="ECO:0000256" key="1">
    <source>
        <dbReference type="SAM" id="MobiDB-lite"/>
    </source>
</evidence>
<organism evidence="4 5">
    <name type="scientific">Cirrhinus molitorella</name>
    <name type="common">mud carp</name>
    <dbReference type="NCBI Taxonomy" id="172907"/>
    <lineage>
        <taxon>Eukaryota</taxon>
        <taxon>Metazoa</taxon>
        <taxon>Chordata</taxon>
        <taxon>Craniata</taxon>
        <taxon>Vertebrata</taxon>
        <taxon>Euteleostomi</taxon>
        <taxon>Actinopterygii</taxon>
        <taxon>Neopterygii</taxon>
        <taxon>Teleostei</taxon>
        <taxon>Ostariophysi</taxon>
        <taxon>Cypriniformes</taxon>
        <taxon>Cyprinidae</taxon>
        <taxon>Labeoninae</taxon>
        <taxon>Labeonini</taxon>
        <taxon>Cirrhinus</taxon>
    </lineage>
</organism>
<reference evidence="4 5" key="1">
    <citation type="submission" date="2023-09" db="EMBL/GenBank/DDBJ databases">
        <authorList>
            <person name="Wang M."/>
        </authorList>
    </citation>
    <scope>NUCLEOTIDE SEQUENCE [LARGE SCALE GENOMIC DNA]</scope>
    <source>
        <strain evidence="4">GT-2023</strain>
        <tissue evidence="4">Liver</tissue>
    </source>
</reference>
<dbReference type="Proteomes" id="UP001558613">
    <property type="component" value="Unassembled WGS sequence"/>
</dbReference>
<keyword evidence="2" id="KW-0472">Membrane</keyword>
<keyword evidence="2" id="KW-1133">Transmembrane helix</keyword>
<proteinExistence type="predicted"/>
<evidence type="ECO:0000256" key="3">
    <source>
        <dbReference type="SAM" id="SignalP"/>
    </source>
</evidence>
<accession>A0ABR3MN41</accession>
<feature type="region of interest" description="Disordered" evidence="1">
    <location>
        <begin position="123"/>
        <end position="161"/>
    </location>
</feature>